<proteinExistence type="inferred from homology"/>
<dbReference type="PANTHER" id="PTHR30525">
    <property type="entry name" value="1-DEOXY-D-XYLULOSE 5-PHOSPHATE REDUCTOISOMERASE"/>
    <property type="match status" value="1"/>
</dbReference>
<accession>A0A382IPA0</accession>
<protein>
    <recommendedName>
        <fullName evidence="5">1-deoxy-D-xylulose-5-phosphate reductoisomerase</fullName>
        <ecNumber evidence="5">1.1.1.267</ecNumber>
    </recommendedName>
</protein>
<feature type="domain" description="1-deoxy-D-xylulose 5-phosphate reductoisomerase N-terminal" evidence="12">
    <location>
        <begin position="1"/>
        <end position="97"/>
    </location>
</feature>
<keyword evidence="7" id="KW-0521">NADP</keyword>
<dbReference type="PANTHER" id="PTHR30525:SF0">
    <property type="entry name" value="1-DEOXY-D-XYLULOSE 5-PHOSPHATE REDUCTOISOMERASE, CHLOROPLASTIC"/>
    <property type="match status" value="1"/>
</dbReference>
<feature type="non-terminal residue" evidence="15">
    <location>
        <position position="265"/>
    </location>
</feature>
<dbReference type="InterPro" id="IPR003821">
    <property type="entry name" value="DXP_reductoisomerase"/>
</dbReference>
<dbReference type="InterPro" id="IPR013512">
    <property type="entry name" value="DXP_reductoisomerase_N"/>
</dbReference>
<evidence type="ECO:0000259" key="12">
    <source>
        <dbReference type="Pfam" id="PF02670"/>
    </source>
</evidence>
<dbReference type="InterPro" id="IPR026877">
    <property type="entry name" value="DXPR_C"/>
</dbReference>
<feature type="domain" description="1-deoxy-D-xylulose 5-phosphate reductoisomerase C-terminal" evidence="13">
    <location>
        <begin position="111"/>
        <end position="194"/>
    </location>
</feature>
<dbReference type="Pfam" id="PF13288">
    <property type="entry name" value="DXPR_C"/>
    <property type="match status" value="1"/>
</dbReference>
<dbReference type="GO" id="GO:0051484">
    <property type="term" value="P:isopentenyl diphosphate biosynthetic process, methylerythritol 4-phosphate pathway involved in terpenoid biosynthetic process"/>
    <property type="evidence" value="ECO:0007669"/>
    <property type="project" value="TreeGrafter"/>
</dbReference>
<comment type="cofactor">
    <cofactor evidence="1">
        <name>Mn(2+)</name>
        <dbReference type="ChEBI" id="CHEBI:29035"/>
    </cofactor>
</comment>
<dbReference type="UniPathway" id="UPA00056">
    <property type="reaction ID" value="UER00092"/>
</dbReference>
<organism evidence="15">
    <name type="scientific">marine metagenome</name>
    <dbReference type="NCBI Taxonomy" id="408172"/>
    <lineage>
        <taxon>unclassified sequences</taxon>
        <taxon>metagenomes</taxon>
        <taxon>ecological metagenomes</taxon>
    </lineage>
</organism>
<evidence type="ECO:0000256" key="2">
    <source>
        <dbReference type="ARBA" id="ARBA00001946"/>
    </source>
</evidence>
<keyword evidence="10" id="KW-0414">Isoprene biosynthesis</keyword>
<evidence type="ECO:0000313" key="15">
    <source>
        <dbReference type="EMBL" id="SVC00703.1"/>
    </source>
</evidence>
<comment type="catalytic activity">
    <reaction evidence="11">
        <text>2-C-methyl-D-erythritol 4-phosphate + NADP(+) = 1-deoxy-D-xylulose 5-phosphate + NADPH + H(+)</text>
        <dbReference type="Rhea" id="RHEA:13717"/>
        <dbReference type="ChEBI" id="CHEBI:15378"/>
        <dbReference type="ChEBI" id="CHEBI:57783"/>
        <dbReference type="ChEBI" id="CHEBI:57792"/>
        <dbReference type="ChEBI" id="CHEBI:58262"/>
        <dbReference type="ChEBI" id="CHEBI:58349"/>
        <dbReference type="EC" id="1.1.1.267"/>
    </reaction>
    <physiologicalReaction direction="right-to-left" evidence="11">
        <dbReference type="Rhea" id="RHEA:13719"/>
    </physiologicalReaction>
</comment>
<evidence type="ECO:0000256" key="10">
    <source>
        <dbReference type="ARBA" id="ARBA00023229"/>
    </source>
</evidence>
<dbReference type="SUPFAM" id="SSF51735">
    <property type="entry name" value="NAD(P)-binding Rossmann-fold domains"/>
    <property type="match status" value="1"/>
</dbReference>
<dbReference type="EC" id="1.1.1.267" evidence="5"/>
<dbReference type="InterPro" id="IPR036291">
    <property type="entry name" value="NAD(P)-bd_dom_sf"/>
</dbReference>
<evidence type="ECO:0000256" key="11">
    <source>
        <dbReference type="ARBA" id="ARBA00048543"/>
    </source>
</evidence>
<evidence type="ECO:0000259" key="14">
    <source>
        <dbReference type="Pfam" id="PF13288"/>
    </source>
</evidence>
<reference evidence="15" key="1">
    <citation type="submission" date="2018-05" db="EMBL/GenBank/DDBJ databases">
        <authorList>
            <person name="Lanie J.A."/>
            <person name="Ng W.-L."/>
            <person name="Kazmierczak K.M."/>
            <person name="Andrzejewski T.M."/>
            <person name="Davidsen T.M."/>
            <person name="Wayne K.J."/>
            <person name="Tettelin H."/>
            <person name="Glass J.I."/>
            <person name="Rusch D."/>
            <person name="Podicherti R."/>
            <person name="Tsui H.-C.T."/>
            <person name="Winkler M.E."/>
        </authorList>
    </citation>
    <scope>NUCLEOTIDE SEQUENCE</scope>
</reference>
<dbReference type="AlphaFoldDB" id="A0A382IPA0"/>
<gene>
    <name evidence="15" type="ORF">METZ01_LOCUS253557</name>
</gene>
<evidence type="ECO:0000256" key="5">
    <source>
        <dbReference type="ARBA" id="ARBA00012366"/>
    </source>
</evidence>
<dbReference type="SUPFAM" id="SSF55347">
    <property type="entry name" value="Glyceraldehyde-3-phosphate dehydrogenase-like, C-terminal domain"/>
    <property type="match status" value="1"/>
</dbReference>
<keyword evidence="9" id="KW-0464">Manganese</keyword>
<evidence type="ECO:0000256" key="9">
    <source>
        <dbReference type="ARBA" id="ARBA00023211"/>
    </source>
</evidence>
<dbReference type="GO" id="GO:0030145">
    <property type="term" value="F:manganese ion binding"/>
    <property type="evidence" value="ECO:0007669"/>
    <property type="project" value="TreeGrafter"/>
</dbReference>
<dbReference type="GO" id="GO:0070402">
    <property type="term" value="F:NADPH binding"/>
    <property type="evidence" value="ECO:0007669"/>
    <property type="project" value="InterPro"/>
</dbReference>
<dbReference type="EMBL" id="UINC01068238">
    <property type="protein sequence ID" value="SVC00703.1"/>
    <property type="molecule type" value="Genomic_DNA"/>
</dbReference>
<comment type="pathway">
    <text evidence="3">Isoprenoid biosynthesis; isopentenyl diphosphate biosynthesis via DXP pathway; isopentenyl diphosphate from 1-deoxy-D-xylulose 5-phosphate: step 1/6.</text>
</comment>
<name>A0A382IPA0_9ZZZZ</name>
<dbReference type="Pfam" id="PF02670">
    <property type="entry name" value="DXP_reductoisom"/>
    <property type="match status" value="1"/>
</dbReference>
<keyword evidence="8" id="KW-0560">Oxidoreductase</keyword>
<dbReference type="InterPro" id="IPR013644">
    <property type="entry name" value="DXP_reductoisomerase_C"/>
</dbReference>
<sequence length="265" mass="28894">MTGNRNVQLLADQARIFRPELVVVATESSYMDLKKELSGTNIRIAAGDQALEEAANLNSDLVMAGIVGIAGLKPTITAIRRGATVALANKECLVCAGNLLFNELNKYGGTILPVDSEHNAIFQVFDFKQSDTVEKLILTASGGPFRETPIDKMARITPTEAIAHPNWDMGAKISVDSATMMNKGLELIEAFYLFPINEDQIEILVHPQSVIHSMVAYTDGSVLAQLGTPDMRTPISYALNWPRRLRTPSPQLDLVQIASLTFEAP</sequence>
<dbReference type="GO" id="GO:0030604">
    <property type="term" value="F:1-deoxy-D-xylulose-5-phosphate reductoisomerase activity"/>
    <property type="evidence" value="ECO:0007669"/>
    <property type="project" value="UniProtKB-EC"/>
</dbReference>
<evidence type="ECO:0000256" key="8">
    <source>
        <dbReference type="ARBA" id="ARBA00023002"/>
    </source>
</evidence>
<evidence type="ECO:0000256" key="3">
    <source>
        <dbReference type="ARBA" id="ARBA00005094"/>
    </source>
</evidence>
<keyword evidence="6" id="KW-0479">Metal-binding</keyword>
<comment type="cofactor">
    <cofactor evidence="2">
        <name>Mg(2+)</name>
        <dbReference type="ChEBI" id="CHEBI:18420"/>
    </cofactor>
</comment>
<dbReference type="Pfam" id="PF08436">
    <property type="entry name" value="DXP_redisom_C"/>
    <property type="match status" value="1"/>
</dbReference>
<evidence type="ECO:0000256" key="4">
    <source>
        <dbReference type="ARBA" id="ARBA00006825"/>
    </source>
</evidence>
<comment type="similarity">
    <text evidence="4">Belongs to the DXR family.</text>
</comment>
<evidence type="ECO:0000256" key="1">
    <source>
        <dbReference type="ARBA" id="ARBA00001936"/>
    </source>
</evidence>
<feature type="domain" description="DXP reductoisomerase C-terminal" evidence="14">
    <location>
        <begin position="226"/>
        <end position="265"/>
    </location>
</feature>
<dbReference type="Gene3D" id="3.40.50.720">
    <property type="entry name" value="NAD(P)-binding Rossmann-like Domain"/>
    <property type="match status" value="1"/>
</dbReference>
<dbReference type="NCBIfam" id="TIGR00243">
    <property type="entry name" value="Dxr"/>
    <property type="match status" value="1"/>
</dbReference>
<evidence type="ECO:0000256" key="6">
    <source>
        <dbReference type="ARBA" id="ARBA00022723"/>
    </source>
</evidence>
<evidence type="ECO:0000259" key="13">
    <source>
        <dbReference type="Pfam" id="PF08436"/>
    </source>
</evidence>
<evidence type="ECO:0000256" key="7">
    <source>
        <dbReference type="ARBA" id="ARBA00022857"/>
    </source>
</evidence>